<comment type="caution">
    <text evidence="1">The sequence shown here is derived from an EMBL/GenBank/DDBJ whole genome shotgun (WGS) entry which is preliminary data.</text>
</comment>
<dbReference type="Proteomes" id="UP001056120">
    <property type="component" value="Linkage Group LG22"/>
</dbReference>
<accession>A0ACB9BVX3</accession>
<reference evidence="1 2" key="2">
    <citation type="journal article" date="2022" name="Mol. Ecol. Resour.">
        <title>The genomes of chicory, endive, great burdock and yacon provide insights into Asteraceae paleo-polyploidization history and plant inulin production.</title>
        <authorList>
            <person name="Fan W."/>
            <person name="Wang S."/>
            <person name="Wang H."/>
            <person name="Wang A."/>
            <person name="Jiang F."/>
            <person name="Liu H."/>
            <person name="Zhao H."/>
            <person name="Xu D."/>
            <person name="Zhang Y."/>
        </authorList>
    </citation>
    <scope>NUCLEOTIDE SEQUENCE [LARGE SCALE GENOMIC DNA]</scope>
    <source>
        <strain evidence="2">cv. Yunnan</strain>
        <tissue evidence="1">Leaves</tissue>
    </source>
</reference>
<name>A0ACB9BVX3_9ASTR</name>
<evidence type="ECO:0000313" key="1">
    <source>
        <dbReference type="EMBL" id="KAI3726123.1"/>
    </source>
</evidence>
<keyword evidence="2" id="KW-1185">Reference proteome</keyword>
<organism evidence="1 2">
    <name type="scientific">Smallanthus sonchifolius</name>
    <dbReference type="NCBI Taxonomy" id="185202"/>
    <lineage>
        <taxon>Eukaryota</taxon>
        <taxon>Viridiplantae</taxon>
        <taxon>Streptophyta</taxon>
        <taxon>Embryophyta</taxon>
        <taxon>Tracheophyta</taxon>
        <taxon>Spermatophyta</taxon>
        <taxon>Magnoliopsida</taxon>
        <taxon>eudicotyledons</taxon>
        <taxon>Gunneridae</taxon>
        <taxon>Pentapetalae</taxon>
        <taxon>asterids</taxon>
        <taxon>campanulids</taxon>
        <taxon>Asterales</taxon>
        <taxon>Asteraceae</taxon>
        <taxon>Asteroideae</taxon>
        <taxon>Heliantheae alliance</taxon>
        <taxon>Millerieae</taxon>
        <taxon>Smallanthus</taxon>
    </lineage>
</organism>
<reference evidence="2" key="1">
    <citation type="journal article" date="2022" name="Mol. Ecol. Resour.">
        <title>The genomes of chicory, endive, great burdock and yacon provide insights into Asteraceae palaeo-polyploidization history and plant inulin production.</title>
        <authorList>
            <person name="Fan W."/>
            <person name="Wang S."/>
            <person name="Wang H."/>
            <person name="Wang A."/>
            <person name="Jiang F."/>
            <person name="Liu H."/>
            <person name="Zhao H."/>
            <person name="Xu D."/>
            <person name="Zhang Y."/>
        </authorList>
    </citation>
    <scope>NUCLEOTIDE SEQUENCE [LARGE SCALE GENOMIC DNA]</scope>
    <source>
        <strain evidence="2">cv. Yunnan</strain>
    </source>
</reference>
<gene>
    <name evidence="1" type="ORF">L1987_65920</name>
</gene>
<protein>
    <submittedName>
        <fullName evidence="1">Uncharacterized protein</fullName>
    </submittedName>
</protein>
<dbReference type="EMBL" id="CM042039">
    <property type="protein sequence ID" value="KAI3726123.1"/>
    <property type="molecule type" value="Genomic_DNA"/>
</dbReference>
<evidence type="ECO:0000313" key="2">
    <source>
        <dbReference type="Proteomes" id="UP001056120"/>
    </source>
</evidence>
<sequence>MQTVDEEQREEDGQSYQTTFLRSPEGRDLELVLFRGLDHEFNKVVHFYKTKVEEVVKQAEELSNQMDALIALRIKVNNRDNPRAAAVSPFINETNTGSYPLDAIHEEHEKRSDDHTRRYKMASLEVLDRVAKLIGRVESVFVKHFCNGNRNQGMNTLRPKAKREKHRLTFFVGCFFGFSLALVVAIIASVRARYFLKREGRTQYMNTIFPLYSLFGFVVLHMLIFGLSVLTLAAALANLEMELDPTTKSYKVVTELLPLALLIVVLLIIVCPFDIFYRANRFFFLVCLYHCICAPLYSVTLPDFFLADQFTSQVQLLRNLQFYVCYYGWGDFKKRNAETCNNSDVYDIFLYLLLLSHIGFDSYRYILYRVATVFSTYWDIVMDWGLLCRNSENPWLRDKLILPNKSIYFIAMVLNVILRLAWMQTVMDFHETPSVHRNALIAIFASLEIIRRCIWNFFRLENEHLNNVGKFRAVKSVPLPFSYEDGYKNL</sequence>
<proteinExistence type="predicted"/>